<evidence type="ECO:0000256" key="1">
    <source>
        <dbReference type="ARBA" id="ARBA00006484"/>
    </source>
</evidence>
<comment type="caution">
    <text evidence="6">The sequence shown here is derived from an EMBL/GenBank/DDBJ whole genome shotgun (WGS) entry which is preliminary data.</text>
</comment>
<keyword evidence="2" id="KW-0521">NADP</keyword>
<organism evidence="6 7">
    <name type="scientific">Novosphingobium umbonatum</name>
    <dbReference type="NCBI Taxonomy" id="1908524"/>
    <lineage>
        <taxon>Bacteria</taxon>
        <taxon>Pseudomonadati</taxon>
        <taxon>Pseudomonadota</taxon>
        <taxon>Alphaproteobacteria</taxon>
        <taxon>Sphingomonadales</taxon>
        <taxon>Sphingomonadaceae</taxon>
        <taxon>Novosphingobium</taxon>
    </lineage>
</organism>
<dbReference type="SUPFAM" id="SSF51735">
    <property type="entry name" value="NAD(P)-binding Rossmann-fold domains"/>
    <property type="match status" value="1"/>
</dbReference>
<dbReference type="GO" id="GO:0016491">
    <property type="term" value="F:oxidoreductase activity"/>
    <property type="evidence" value="ECO:0007669"/>
    <property type="project" value="UniProtKB-KW"/>
</dbReference>
<dbReference type="PRINTS" id="PR00081">
    <property type="entry name" value="GDHRDH"/>
</dbReference>
<evidence type="ECO:0000313" key="7">
    <source>
        <dbReference type="Proteomes" id="UP000282837"/>
    </source>
</evidence>
<dbReference type="Pfam" id="PF00106">
    <property type="entry name" value="adh_short"/>
    <property type="match status" value="1"/>
</dbReference>
<dbReference type="AlphaFoldDB" id="A0A3S2YB96"/>
<dbReference type="PRINTS" id="PR00080">
    <property type="entry name" value="SDRFAMILY"/>
</dbReference>
<feature type="domain" description="Ketoreductase" evidence="5">
    <location>
        <begin position="21"/>
        <end position="205"/>
    </location>
</feature>
<accession>A0A3S2YB96</accession>
<dbReference type="InterPro" id="IPR057326">
    <property type="entry name" value="KR_dom"/>
</dbReference>
<keyword evidence="7" id="KW-1185">Reference proteome</keyword>
<dbReference type="Proteomes" id="UP000282837">
    <property type="component" value="Unassembled WGS sequence"/>
</dbReference>
<keyword evidence="3" id="KW-0560">Oxidoreductase</keyword>
<dbReference type="PANTHER" id="PTHR43391">
    <property type="entry name" value="RETINOL DEHYDROGENASE-RELATED"/>
    <property type="match status" value="1"/>
</dbReference>
<dbReference type="EMBL" id="SACO01000001">
    <property type="protein sequence ID" value="RVU07716.1"/>
    <property type="molecule type" value="Genomic_DNA"/>
</dbReference>
<evidence type="ECO:0000256" key="2">
    <source>
        <dbReference type="ARBA" id="ARBA00022857"/>
    </source>
</evidence>
<dbReference type="InterPro" id="IPR020904">
    <property type="entry name" value="Sc_DH/Rdtase_CS"/>
</dbReference>
<proteinExistence type="inferred from homology"/>
<evidence type="ECO:0000259" key="5">
    <source>
        <dbReference type="SMART" id="SM00822"/>
    </source>
</evidence>
<dbReference type="InterPro" id="IPR036291">
    <property type="entry name" value="NAD(P)-bd_dom_sf"/>
</dbReference>
<evidence type="ECO:0000256" key="3">
    <source>
        <dbReference type="ARBA" id="ARBA00023002"/>
    </source>
</evidence>
<sequence length="317" mass="33233">MAFNPPVAPAGSAPMADVTGKTAFITGGANGIGLGIARALVKAGANVVIADIRESSLAEAKASLAADAQVETVQLDVTDRAAFAAAADKAEARFGKIHMLIGNAGIGVMGPIMDARYDDWDWGMGVNLGGVINGLVTILPRIKAHGEGGQVVTTSSQSGLLPISYSAIYSAAKAAIIGITEAARGELGAINIGISAFCPGPVQSNISASGELRPEDKKQDTGYLQREQELEKRPNSPLWMSADEVGERVLAGIRANDLYILTHPEFAPGMQRRFDSIMASVPDEPHNDARAKEIFFLLDNPVFAEQSARHAKQAETA</sequence>
<dbReference type="OrthoDB" id="7191281at2"/>
<name>A0A3S2YB96_9SPHN</name>
<dbReference type="PANTHER" id="PTHR43391:SF14">
    <property type="entry name" value="DEHYDROGENASE_REDUCTASE SDR FAMILY PROTEIN 7-LIKE"/>
    <property type="match status" value="1"/>
</dbReference>
<dbReference type="FunFam" id="3.40.50.720:FF:000084">
    <property type="entry name" value="Short-chain dehydrogenase reductase"/>
    <property type="match status" value="1"/>
</dbReference>
<protein>
    <submittedName>
        <fullName evidence="6">SDR family NAD(P)-dependent oxidoreductase</fullName>
    </submittedName>
</protein>
<reference evidence="6 7" key="1">
    <citation type="submission" date="2019-01" db="EMBL/GenBank/DDBJ databases">
        <authorList>
            <person name="Chen W.-M."/>
        </authorList>
    </citation>
    <scope>NUCLEOTIDE SEQUENCE [LARGE SCALE GENOMIC DNA]</scope>
    <source>
        <strain evidence="6 7">FSY-9</strain>
    </source>
</reference>
<dbReference type="CDD" id="cd05233">
    <property type="entry name" value="SDR_c"/>
    <property type="match status" value="1"/>
</dbReference>
<comment type="similarity">
    <text evidence="1 4">Belongs to the short-chain dehydrogenases/reductases (SDR) family.</text>
</comment>
<evidence type="ECO:0000256" key="4">
    <source>
        <dbReference type="RuleBase" id="RU000363"/>
    </source>
</evidence>
<dbReference type="InterPro" id="IPR002347">
    <property type="entry name" value="SDR_fam"/>
</dbReference>
<dbReference type="PROSITE" id="PS00061">
    <property type="entry name" value="ADH_SHORT"/>
    <property type="match status" value="1"/>
</dbReference>
<dbReference type="SMART" id="SM00822">
    <property type="entry name" value="PKS_KR"/>
    <property type="match status" value="1"/>
</dbReference>
<gene>
    <name evidence="6" type="ORF">EOE18_01115</name>
</gene>
<dbReference type="Gene3D" id="3.40.50.720">
    <property type="entry name" value="NAD(P)-binding Rossmann-like Domain"/>
    <property type="match status" value="1"/>
</dbReference>
<evidence type="ECO:0000313" key="6">
    <source>
        <dbReference type="EMBL" id="RVU07716.1"/>
    </source>
</evidence>
<dbReference type="RefSeq" id="WP_127705326.1">
    <property type="nucleotide sequence ID" value="NZ_SACO01000001.1"/>
</dbReference>